<feature type="domain" description="YbaK/aminoacyl-tRNA synthetase-associated" evidence="2">
    <location>
        <begin position="23"/>
        <end position="149"/>
    </location>
</feature>
<sequence length="162" mass="18495">MQSKQAVYDTLDALHIHYKVYEHPPVYTVDDVDKLSLEFEGTGCKNLFLKDNKGKKHFLVVLEDHKRVDLNLLSKNHDLGRIGFASENRLMKYLGLLPGSVSPFGIINDTNAEVIVIVDKALLSEELLTFHPNINTATVELKTTDFVKFLESRNNTVFYWTL</sequence>
<keyword evidence="4" id="KW-1185">Reference proteome</keyword>
<evidence type="ECO:0000256" key="1">
    <source>
        <dbReference type="ARBA" id="ARBA00010201"/>
    </source>
</evidence>
<dbReference type="Gene3D" id="3.90.960.10">
    <property type="entry name" value="YbaK/aminoacyl-tRNA synthetase-associated domain"/>
    <property type="match status" value="1"/>
</dbReference>
<dbReference type="Pfam" id="PF04073">
    <property type="entry name" value="tRNA_edit"/>
    <property type="match status" value="1"/>
</dbReference>
<comment type="caution">
    <text evidence="3">The sequence shown here is derived from an EMBL/GenBank/DDBJ whole genome shotgun (WGS) entry which is preliminary data.</text>
</comment>
<evidence type="ECO:0000313" key="3">
    <source>
        <dbReference type="EMBL" id="MBF4691799.1"/>
    </source>
</evidence>
<dbReference type="InterPro" id="IPR007214">
    <property type="entry name" value="YbaK/aa-tRNA-synth-assoc-dom"/>
</dbReference>
<protein>
    <submittedName>
        <fullName evidence="3">Prolyl-tRNA synthetase associated domain-containing protein</fullName>
    </submittedName>
</protein>
<dbReference type="PANTHER" id="PTHR31423">
    <property type="entry name" value="YBAK DOMAIN-CONTAINING PROTEIN"/>
    <property type="match status" value="1"/>
</dbReference>
<reference evidence="3 4" key="1">
    <citation type="submission" date="2020-11" db="EMBL/GenBank/DDBJ databases">
        <title>Fusibacter basophilias sp. nov.</title>
        <authorList>
            <person name="Qiu D."/>
        </authorList>
    </citation>
    <scope>NUCLEOTIDE SEQUENCE [LARGE SCALE GENOMIC DNA]</scope>
    <source>
        <strain evidence="3 4">Q10-2</strain>
    </source>
</reference>
<comment type="similarity">
    <text evidence="1">Belongs to the PRORSD1 family.</text>
</comment>
<evidence type="ECO:0000259" key="2">
    <source>
        <dbReference type="Pfam" id="PF04073"/>
    </source>
</evidence>
<dbReference type="SUPFAM" id="SSF55826">
    <property type="entry name" value="YbaK/ProRS associated domain"/>
    <property type="match status" value="1"/>
</dbReference>
<dbReference type="PANTHER" id="PTHR31423:SF3">
    <property type="entry name" value="PROLYL-TRNA SYNTHETASE ASSOCIATED DOMAIN-CONTAINING PROTEIN 1-RELATED"/>
    <property type="match status" value="1"/>
</dbReference>
<dbReference type="RefSeq" id="WP_194700030.1">
    <property type="nucleotide sequence ID" value="NZ_JADKNH010000001.1"/>
</dbReference>
<dbReference type="EMBL" id="JADKNH010000001">
    <property type="protein sequence ID" value="MBF4691799.1"/>
    <property type="molecule type" value="Genomic_DNA"/>
</dbReference>
<accession>A0ABR9ZMY7</accession>
<dbReference type="CDD" id="cd04335">
    <property type="entry name" value="PrdX_deacylase"/>
    <property type="match status" value="1"/>
</dbReference>
<organism evidence="3 4">
    <name type="scientific">Fusibacter ferrireducens</name>
    <dbReference type="NCBI Taxonomy" id="2785058"/>
    <lineage>
        <taxon>Bacteria</taxon>
        <taxon>Bacillati</taxon>
        <taxon>Bacillota</taxon>
        <taxon>Clostridia</taxon>
        <taxon>Eubacteriales</taxon>
        <taxon>Eubacteriales Family XII. Incertae Sedis</taxon>
        <taxon>Fusibacter</taxon>
    </lineage>
</organism>
<gene>
    <name evidence="3" type="ORF">ISU02_01640</name>
</gene>
<dbReference type="InterPro" id="IPR040285">
    <property type="entry name" value="ProX/PRXD1"/>
</dbReference>
<dbReference type="Proteomes" id="UP000614200">
    <property type="component" value="Unassembled WGS sequence"/>
</dbReference>
<dbReference type="InterPro" id="IPR036754">
    <property type="entry name" value="YbaK/aa-tRNA-synt-asso_dom_sf"/>
</dbReference>
<name>A0ABR9ZMY7_9FIRM</name>
<proteinExistence type="inferred from homology"/>
<evidence type="ECO:0000313" key="4">
    <source>
        <dbReference type="Proteomes" id="UP000614200"/>
    </source>
</evidence>